<reference evidence="1 2" key="1">
    <citation type="submission" date="2023-11" db="EMBL/GenBank/DDBJ databases">
        <title>An acidophilic fungus is an integral part of prey digestion in a carnivorous sundew plant.</title>
        <authorList>
            <person name="Tsai I.J."/>
        </authorList>
    </citation>
    <scope>NUCLEOTIDE SEQUENCE [LARGE SCALE GENOMIC DNA]</scope>
    <source>
        <strain evidence="1">169a</strain>
    </source>
</reference>
<dbReference type="AlphaFoldDB" id="A0AAQ3RAG0"/>
<dbReference type="Proteomes" id="UP001303373">
    <property type="component" value="Chromosome 2"/>
</dbReference>
<gene>
    <name evidence="1" type="ORF">R9X50_00189000</name>
</gene>
<accession>A0AAQ3RAG0</accession>
<name>A0AAQ3RAG0_9PEZI</name>
<proteinExistence type="predicted"/>
<dbReference type="EMBL" id="CP138581">
    <property type="protein sequence ID" value="WPG99082.1"/>
    <property type="molecule type" value="Genomic_DNA"/>
</dbReference>
<keyword evidence="2" id="KW-1185">Reference proteome</keyword>
<sequence length="417" mass="46941">MLKSLASFARQPRSRDDVHRGYKTSSLSFVPRNVSTAVNSSEAMFCVANTGKNTLTLILLPHLPPNMSNEETFQLGDELLWDELGNMFCNPFFARTWIQQENAKAAAINLHRGSFVICWPIFTAAFQGLIMLTRSRASFATELPDRYPLGTLIDARERWRSPEFSTCLAGALIALSYSKEKYKRDHIAAACAMTKVPIVGQTRLLLETTDDELMIHTARICITDRKDLYHLGQWSVTSRKGSSSLPTWAPDFTTGICEAAVEFASLEFSRLINGAYEIDHRNLYLNCHILDKIVRVYKIGDCGDSERIFPAVKDLEDFFRTTRIGSLFSSYIASNEDWNHRNQSRRATQEASKQLSEAKAIVNSIPDYPLAWYQGLTWENDEPGTVVDSDKILNIEALWSLLNPQSPARVPDSAPKG</sequence>
<protein>
    <submittedName>
        <fullName evidence="1">Uncharacterized protein</fullName>
    </submittedName>
</protein>
<organism evidence="1 2">
    <name type="scientific">Acrodontium crateriforme</name>
    <dbReference type="NCBI Taxonomy" id="150365"/>
    <lineage>
        <taxon>Eukaryota</taxon>
        <taxon>Fungi</taxon>
        <taxon>Dikarya</taxon>
        <taxon>Ascomycota</taxon>
        <taxon>Pezizomycotina</taxon>
        <taxon>Dothideomycetes</taxon>
        <taxon>Dothideomycetidae</taxon>
        <taxon>Mycosphaerellales</taxon>
        <taxon>Teratosphaeriaceae</taxon>
        <taxon>Acrodontium</taxon>
    </lineage>
</organism>
<evidence type="ECO:0000313" key="1">
    <source>
        <dbReference type="EMBL" id="WPG99082.1"/>
    </source>
</evidence>
<evidence type="ECO:0000313" key="2">
    <source>
        <dbReference type="Proteomes" id="UP001303373"/>
    </source>
</evidence>